<dbReference type="AlphaFoldDB" id="A0A9P5BWZ7"/>
<organism evidence="4 5">
    <name type="scientific">Didymella heteroderae</name>
    <dbReference type="NCBI Taxonomy" id="1769908"/>
    <lineage>
        <taxon>Eukaryota</taxon>
        <taxon>Fungi</taxon>
        <taxon>Dikarya</taxon>
        <taxon>Ascomycota</taxon>
        <taxon>Pezizomycotina</taxon>
        <taxon>Dothideomycetes</taxon>
        <taxon>Pleosporomycetidae</taxon>
        <taxon>Pleosporales</taxon>
        <taxon>Pleosporineae</taxon>
        <taxon>Didymellaceae</taxon>
        <taxon>Didymella</taxon>
    </lineage>
</organism>
<feature type="domain" description="TTI1 C-terminal TPR" evidence="3">
    <location>
        <begin position="743"/>
        <end position="899"/>
    </location>
</feature>
<name>A0A9P5BWZ7_9PLEO</name>
<comment type="caution">
    <text evidence="4">The sequence shown here is derived from an EMBL/GenBank/DDBJ whole genome shotgun (WGS) entry which is preliminary data.</text>
</comment>
<dbReference type="Gene3D" id="1.25.10.10">
    <property type="entry name" value="Leucine-rich Repeat Variant"/>
    <property type="match status" value="1"/>
</dbReference>
<evidence type="ECO:0008006" key="6">
    <source>
        <dbReference type="Google" id="ProtNLM"/>
    </source>
</evidence>
<dbReference type="InterPro" id="IPR052587">
    <property type="entry name" value="TELO2-interacting_protein_1"/>
</dbReference>
<feature type="region of interest" description="Disordered" evidence="1">
    <location>
        <begin position="771"/>
        <end position="796"/>
    </location>
</feature>
<evidence type="ECO:0000256" key="1">
    <source>
        <dbReference type="SAM" id="MobiDB-lite"/>
    </source>
</evidence>
<dbReference type="Pfam" id="PF24181">
    <property type="entry name" value="TPR_TTI1_C"/>
    <property type="match status" value="1"/>
</dbReference>
<accession>A0A9P5BWZ7</accession>
<evidence type="ECO:0000259" key="3">
    <source>
        <dbReference type="Pfam" id="PF24181"/>
    </source>
</evidence>
<reference evidence="4" key="1">
    <citation type="submission" date="2019-04" db="EMBL/GenBank/DDBJ databases">
        <title>Sequencing of skin fungus with MAO and IRED activity.</title>
        <authorList>
            <person name="Marsaioli A.J."/>
            <person name="Bonatto J.M.C."/>
            <person name="Reis Junior O."/>
        </authorList>
    </citation>
    <scope>NUCLEOTIDE SEQUENCE</scope>
    <source>
        <strain evidence="4">28M1</strain>
    </source>
</reference>
<dbReference type="PANTHER" id="PTHR18460">
    <property type="entry name" value="TEL2 INTERACTING PROTEIN 1 TTI1 FAMILY MEMBER"/>
    <property type="match status" value="1"/>
</dbReference>
<feature type="domain" description="TTI1 N-terminal TPR" evidence="2">
    <location>
        <begin position="7"/>
        <end position="341"/>
    </location>
</feature>
<proteinExistence type="predicted"/>
<dbReference type="InterPro" id="IPR057566">
    <property type="entry name" value="TPR_TTI1_N"/>
</dbReference>
<dbReference type="Pfam" id="PF24173">
    <property type="entry name" value="TPR_TTI1_N"/>
    <property type="match status" value="1"/>
</dbReference>
<dbReference type="InterPro" id="IPR011989">
    <property type="entry name" value="ARM-like"/>
</dbReference>
<sequence length="1051" mass="114731">MERQQTFQRLKQPCIEVLQLTATLAQRPNGKRELVQSLTTLLETLIEITAKPHALDAKLAEYAFVPISQVLRLSQQVPVRALELCLECVSVLLRSGWGGGLDPALSGQLLILFTFLAKPSSADNGIAATSEELQTLAFKCMGELLVEAARTKSGREALTATNNIPALGEAVLVTLDSLVESSSNSIKLAAVHVIKALSSAIVDDDALASFLPRLVSSLTKVLTPGSTNKAGYRTIEQSLEVLTQLLTRLLSDRTTADLPETINREDTTDDKQVLRSKSWLQATASQIKIALANIYKMRNHDKSEVRRALLKLCLCVIQDCRLSLADSTSMSIETVISLVGRDGANDTVEEELRILLLADQKLADLLRESLHDWVVSFPRIMQSKDDSKRRLIIHQISVTLRLLGQDQAIINDRLADGLRDGVSAVLADSKGLEELGSGGVGTSMETGLILGPSRQSSFQPLQLRLKGQQDLMAEFTLLLSQLAKSDSALNVAQDLIRSINIGTQEMQLASYWISVNLIRDLTINNPSFDDFIDTGSSNPREELLDDLYWHSVTFLTEQDPATTLPWHFYALSLETVALQAGRYRTEFRAELGEVLYPILHQLGSPNPALREHAITCLNIVSDASGYSSARDLVVDNVDYVVNAVGLKLAVGDVSPQAPQVLLMMMRLCGPSLLPYLDDLVGSIFEALERYHGYPSLVELLFSVLKGMAEEGVQAPQLLEHSKTKVLIGAPDTSMSTVITTLTQIKANKARRAHEAADEVPTPFPEKPWAEAKHAENGEGDEQPHPEQPDPPPPAPRTFALLLKIADLTQHYLPSQSPSLRTSLLALLRTTIPALACHENSFLPLVNTLWPVLVPRLQDKEAYVVCGALEVVGVMCEHAGGFMRSRIEEAWPVVKGVYNRTQARGAVVTSGAAKSGARGRALLNGGLKISAVETRFEDLGVSPSQGSSTDGTSLERPELYASTPSRMLWDSLITCLCAIAAHVNLRDEQLEDALDMLGPVLSRADVRTALDRANADAVWLRLHKKDRAGGAKSCRQPVLKKRLGAKFTLIAV</sequence>
<feature type="compositionally biased region" description="Basic and acidic residues" evidence="1">
    <location>
        <begin position="771"/>
        <end position="787"/>
    </location>
</feature>
<dbReference type="InterPro" id="IPR016024">
    <property type="entry name" value="ARM-type_fold"/>
</dbReference>
<dbReference type="InterPro" id="IPR049362">
    <property type="entry name" value="TTI1_rpt"/>
</dbReference>
<dbReference type="EMBL" id="SWKV01000073">
    <property type="protein sequence ID" value="KAF3033966.1"/>
    <property type="molecule type" value="Genomic_DNA"/>
</dbReference>
<keyword evidence="5" id="KW-1185">Reference proteome</keyword>
<evidence type="ECO:0000313" key="4">
    <source>
        <dbReference type="EMBL" id="KAF3033966.1"/>
    </source>
</evidence>
<dbReference type="SUPFAM" id="SSF48371">
    <property type="entry name" value="ARM repeat"/>
    <property type="match status" value="1"/>
</dbReference>
<dbReference type="PANTHER" id="PTHR18460:SF3">
    <property type="entry name" value="TELO2-INTERACTING PROTEIN 1 HOMOLOG"/>
    <property type="match status" value="1"/>
</dbReference>
<dbReference type="InterPro" id="IPR057567">
    <property type="entry name" value="TPR_TTI1_C"/>
</dbReference>
<dbReference type="Proteomes" id="UP000758155">
    <property type="component" value="Unassembled WGS sequence"/>
</dbReference>
<dbReference type="OrthoDB" id="49511at2759"/>
<evidence type="ECO:0000259" key="2">
    <source>
        <dbReference type="Pfam" id="PF24173"/>
    </source>
</evidence>
<dbReference type="Pfam" id="PF21547">
    <property type="entry name" value="TTI1"/>
    <property type="match status" value="1"/>
</dbReference>
<protein>
    <recommendedName>
        <fullName evidence="6">ARM repeat-containing protein</fullName>
    </recommendedName>
</protein>
<gene>
    <name evidence="4" type="ORF">E8E12_003356</name>
</gene>
<evidence type="ECO:0000313" key="5">
    <source>
        <dbReference type="Proteomes" id="UP000758155"/>
    </source>
</evidence>
<dbReference type="GO" id="GO:0005737">
    <property type="term" value="C:cytoplasm"/>
    <property type="evidence" value="ECO:0007669"/>
    <property type="project" value="TreeGrafter"/>
</dbReference>